<name>A0A2J6Q8Z2_9HELO</name>
<feature type="transmembrane region" description="Helical" evidence="1">
    <location>
        <begin position="213"/>
        <end position="238"/>
    </location>
</feature>
<reference evidence="3 4" key="1">
    <citation type="submission" date="2016-05" db="EMBL/GenBank/DDBJ databases">
        <title>A degradative enzymes factory behind the ericoid mycorrhizal symbiosis.</title>
        <authorList>
            <consortium name="DOE Joint Genome Institute"/>
            <person name="Martino E."/>
            <person name="Morin E."/>
            <person name="Grelet G."/>
            <person name="Kuo A."/>
            <person name="Kohler A."/>
            <person name="Daghino S."/>
            <person name="Barry K."/>
            <person name="Choi C."/>
            <person name="Cichocki N."/>
            <person name="Clum A."/>
            <person name="Copeland A."/>
            <person name="Hainaut M."/>
            <person name="Haridas S."/>
            <person name="Labutti K."/>
            <person name="Lindquist E."/>
            <person name="Lipzen A."/>
            <person name="Khouja H.-R."/>
            <person name="Murat C."/>
            <person name="Ohm R."/>
            <person name="Olson A."/>
            <person name="Spatafora J."/>
            <person name="Veneault-Fourrey C."/>
            <person name="Henrissat B."/>
            <person name="Grigoriev I."/>
            <person name="Martin F."/>
            <person name="Perotto S."/>
        </authorList>
    </citation>
    <scope>NUCLEOTIDE SEQUENCE [LARGE SCALE GENOMIC DNA]</scope>
    <source>
        <strain evidence="3 4">UAMH 7357</strain>
    </source>
</reference>
<feature type="signal peptide" evidence="2">
    <location>
        <begin position="1"/>
        <end position="18"/>
    </location>
</feature>
<keyword evidence="1" id="KW-1133">Transmembrane helix</keyword>
<proteinExistence type="predicted"/>
<keyword evidence="1" id="KW-0812">Transmembrane</keyword>
<dbReference type="EMBL" id="KZ613476">
    <property type="protein sequence ID" value="PMD22750.1"/>
    <property type="molecule type" value="Genomic_DNA"/>
</dbReference>
<dbReference type="OrthoDB" id="5985073at2759"/>
<evidence type="ECO:0000313" key="4">
    <source>
        <dbReference type="Proteomes" id="UP000235672"/>
    </source>
</evidence>
<gene>
    <name evidence="3" type="ORF">NA56DRAFT_701828</name>
</gene>
<dbReference type="STRING" id="1745343.A0A2J6Q8Z2"/>
<sequence length="332" mass="35579">MSPAALTAASATLPSAFAITTTFTAPTQCAQSVGGLTMLENDGFRIWLNAPLPVPGTTVSSCYPDQFILSFLLQTGGTSQAPFSALVCPDGYTTQGPFTSNYIACCPSGWDGFAPASNAPPDRPAFGGTCFTNIYNVPIQITSYDNSAIKASSIFTATGTSDQAYAYPYEGFALGVAVLKGTTTSSQATATSTTVSTTFDETDVGSGNMSRGAVAGLVLGLLSLVFFVVAFVIFALNYRRKRLTDRKKQFSFYDSHIRLTDSPTPMLYMDRNERESPDAGSYAGRLDDKKDIITRVEVAAPRPRTVYEMEAMELPVTKTKQLPEPPKDIELP</sequence>
<evidence type="ECO:0000256" key="1">
    <source>
        <dbReference type="SAM" id="Phobius"/>
    </source>
</evidence>
<dbReference type="AlphaFoldDB" id="A0A2J6Q8Z2"/>
<keyword evidence="4" id="KW-1185">Reference proteome</keyword>
<evidence type="ECO:0000313" key="3">
    <source>
        <dbReference type="EMBL" id="PMD22750.1"/>
    </source>
</evidence>
<dbReference type="Proteomes" id="UP000235672">
    <property type="component" value="Unassembled WGS sequence"/>
</dbReference>
<keyword evidence="1" id="KW-0472">Membrane</keyword>
<protein>
    <submittedName>
        <fullName evidence="3">Uncharacterized protein</fullName>
    </submittedName>
</protein>
<feature type="chain" id="PRO_5014471198" evidence="2">
    <location>
        <begin position="19"/>
        <end position="332"/>
    </location>
</feature>
<keyword evidence="2" id="KW-0732">Signal</keyword>
<organism evidence="3 4">
    <name type="scientific">Hyaloscypha hepaticicola</name>
    <dbReference type="NCBI Taxonomy" id="2082293"/>
    <lineage>
        <taxon>Eukaryota</taxon>
        <taxon>Fungi</taxon>
        <taxon>Dikarya</taxon>
        <taxon>Ascomycota</taxon>
        <taxon>Pezizomycotina</taxon>
        <taxon>Leotiomycetes</taxon>
        <taxon>Helotiales</taxon>
        <taxon>Hyaloscyphaceae</taxon>
        <taxon>Hyaloscypha</taxon>
    </lineage>
</organism>
<accession>A0A2J6Q8Z2</accession>
<evidence type="ECO:0000256" key="2">
    <source>
        <dbReference type="SAM" id="SignalP"/>
    </source>
</evidence>